<reference evidence="4 5" key="1">
    <citation type="submission" date="2016-10" db="EMBL/GenBank/DDBJ databases">
        <authorList>
            <person name="de Groot N.N."/>
        </authorList>
    </citation>
    <scope>NUCLEOTIDE SEQUENCE [LARGE SCALE GENOMIC DNA]</scope>
    <source>
        <strain evidence="4 5">DSM 21799</strain>
    </source>
</reference>
<feature type="chain" id="PRO_5011558827" description="Ig-like domain (Group 3)" evidence="3">
    <location>
        <begin position="48"/>
        <end position="731"/>
    </location>
</feature>
<dbReference type="Gene3D" id="2.60.40.10">
    <property type="entry name" value="Immunoglobulins"/>
    <property type="match status" value="3"/>
</dbReference>
<dbReference type="EMBL" id="FNRY01000001">
    <property type="protein sequence ID" value="SEB35343.1"/>
    <property type="molecule type" value="Genomic_DNA"/>
</dbReference>
<feature type="compositionally biased region" description="Low complexity" evidence="1">
    <location>
        <begin position="53"/>
        <end position="63"/>
    </location>
</feature>
<feature type="compositionally biased region" description="Pro residues" evidence="1">
    <location>
        <begin position="81"/>
        <end position="101"/>
    </location>
</feature>
<feature type="transmembrane region" description="Helical" evidence="2">
    <location>
        <begin position="492"/>
        <end position="509"/>
    </location>
</feature>
<dbReference type="GO" id="GO:0005975">
    <property type="term" value="P:carbohydrate metabolic process"/>
    <property type="evidence" value="ECO:0007669"/>
    <property type="project" value="UniProtKB-ARBA"/>
</dbReference>
<keyword evidence="2" id="KW-0472">Membrane</keyword>
<feature type="signal peptide" evidence="3">
    <location>
        <begin position="1"/>
        <end position="47"/>
    </location>
</feature>
<feature type="transmembrane region" description="Helical" evidence="2">
    <location>
        <begin position="603"/>
        <end position="621"/>
    </location>
</feature>
<feature type="transmembrane region" description="Helical" evidence="2">
    <location>
        <begin position="641"/>
        <end position="659"/>
    </location>
</feature>
<gene>
    <name evidence="4" type="ORF">SAMN04489806_0059</name>
</gene>
<evidence type="ECO:0000313" key="5">
    <source>
        <dbReference type="Proteomes" id="UP000199183"/>
    </source>
</evidence>
<feature type="transmembrane region" description="Helical" evidence="2">
    <location>
        <begin position="701"/>
        <end position="721"/>
    </location>
</feature>
<organism evidence="4 5">
    <name type="scientific">Paramicrobacterium humi</name>
    <dbReference type="NCBI Taxonomy" id="640635"/>
    <lineage>
        <taxon>Bacteria</taxon>
        <taxon>Bacillati</taxon>
        <taxon>Actinomycetota</taxon>
        <taxon>Actinomycetes</taxon>
        <taxon>Micrococcales</taxon>
        <taxon>Microbacteriaceae</taxon>
        <taxon>Paramicrobacterium</taxon>
    </lineage>
</organism>
<sequence>MGRAFSNTATTIWPGVSARSSSRWLVLAAAAAIALALPFASASGAQAAEPAPAAGSQSAVAAPNDDAAPKDTTTPGQSVSPTPPPTTTPPAPTLTITSPPPEALVKQSSVTVTGAGATPGAKVHVQRDQNGSEPCVTTASADGTFSCRITVYSGDDVTVEAQELGADTGASVTFDVLTPATLTHTGTLLTNGRIAGSAFPGATVTVTAASGTLCTATAEDSGAWFCTITGRDGAHSATVTQSTSWGSVTGSPVSLVLDTVAPARPVITGPSEGTRLPLSGATFSGSADTGSKVIVFAGSQTLCTAVAKNGSWSCSAGALAKPGNHTIVAGAWDAAGNASGDSVALRYPFGSASLAPTTPGTTQPSQTEHGTVSPDTPGPEETTPGHTKDEQSSAPPSIAAPPAGPGAPGPWEHATPFSHALPAALGADALAGWLRALALALLTVLLILVPARLLAGTLTTRRSRTAKPALTGRNRSAREFETSLNLGVPGRLAMTAVGVVAAGALTIFANPVDGQPAYLRLLLASCIAVGIVNVVGAWVPRILVHAWQCGFAEVRFNPRWLLVVGAAVVVSRAFDLHPALLFALVTTVRVPSVLSDALRARLALCRMGGVFAVGVLAWLIASLVPRGGGFVTQLLVETANITALVGIGSAAIMMVPLGRLSGRAVFARSRLVWTASVLAILTALFVMLGPSIADWRATGNVLAALALTLGFAAIGFSVWLWKRYVQPRLTV</sequence>
<evidence type="ECO:0000313" key="4">
    <source>
        <dbReference type="EMBL" id="SEB35343.1"/>
    </source>
</evidence>
<dbReference type="NCBIfam" id="NF033510">
    <property type="entry name" value="Ca_tandemer"/>
    <property type="match status" value="1"/>
</dbReference>
<feature type="transmembrane region" description="Helical" evidence="2">
    <location>
        <begin position="521"/>
        <end position="544"/>
    </location>
</feature>
<dbReference type="STRING" id="640635.SAMN04489806_0059"/>
<proteinExistence type="predicted"/>
<evidence type="ECO:0000256" key="3">
    <source>
        <dbReference type="SAM" id="SignalP"/>
    </source>
</evidence>
<evidence type="ECO:0000256" key="2">
    <source>
        <dbReference type="SAM" id="Phobius"/>
    </source>
</evidence>
<feature type="compositionally biased region" description="Pro residues" evidence="1">
    <location>
        <begin position="398"/>
        <end position="408"/>
    </location>
</feature>
<feature type="transmembrane region" description="Helical" evidence="2">
    <location>
        <begin position="671"/>
        <end position="689"/>
    </location>
</feature>
<feature type="region of interest" description="Disordered" evidence="1">
    <location>
        <begin position="53"/>
        <end position="101"/>
    </location>
</feature>
<protein>
    <recommendedName>
        <fullName evidence="6">Ig-like domain (Group 3)</fullName>
    </recommendedName>
</protein>
<feature type="region of interest" description="Disordered" evidence="1">
    <location>
        <begin position="354"/>
        <end position="414"/>
    </location>
</feature>
<keyword evidence="2" id="KW-1133">Transmembrane helix</keyword>
<dbReference type="Proteomes" id="UP000199183">
    <property type="component" value="Unassembled WGS sequence"/>
</dbReference>
<keyword evidence="2" id="KW-0812">Transmembrane</keyword>
<evidence type="ECO:0000256" key="1">
    <source>
        <dbReference type="SAM" id="MobiDB-lite"/>
    </source>
</evidence>
<accession>A0A1H4IN07</accession>
<name>A0A1H4IN07_9MICO</name>
<feature type="transmembrane region" description="Helical" evidence="2">
    <location>
        <begin position="433"/>
        <end position="455"/>
    </location>
</feature>
<evidence type="ECO:0008006" key="6">
    <source>
        <dbReference type="Google" id="ProtNLM"/>
    </source>
</evidence>
<feature type="compositionally biased region" description="Low complexity" evidence="1">
    <location>
        <begin position="356"/>
        <end position="367"/>
    </location>
</feature>
<feature type="region of interest" description="Disordered" evidence="1">
    <location>
        <begin position="115"/>
        <end position="135"/>
    </location>
</feature>
<keyword evidence="5" id="KW-1185">Reference proteome</keyword>
<dbReference type="AlphaFoldDB" id="A0A1H4IN07"/>
<dbReference type="InterPro" id="IPR013783">
    <property type="entry name" value="Ig-like_fold"/>
</dbReference>
<keyword evidence="3" id="KW-0732">Signal</keyword>